<keyword evidence="2" id="KW-1185">Reference proteome</keyword>
<dbReference type="Proteomes" id="UP001275049">
    <property type="component" value="Unassembled WGS sequence"/>
</dbReference>
<dbReference type="Pfam" id="PF10926">
    <property type="entry name" value="DUF2800"/>
    <property type="match status" value="1"/>
</dbReference>
<evidence type="ECO:0000313" key="1">
    <source>
        <dbReference type="EMBL" id="MDY5133409.1"/>
    </source>
</evidence>
<dbReference type="RefSeq" id="WP_320755372.1">
    <property type="nucleotide sequence ID" value="NZ_JAWNGA010000011.1"/>
</dbReference>
<organism evidence="1 2">
    <name type="scientific">Actinotignum urinale</name>
    <dbReference type="NCBI Taxonomy" id="190146"/>
    <lineage>
        <taxon>Bacteria</taxon>
        <taxon>Bacillati</taxon>
        <taxon>Actinomycetota</taxon>
        <taxon>Actinomycetes</taxon>
        <taxon>Actinomycetales</taxon>
        <taxon>Actinomycetaceae</taxon>
        <taxon>Actinotignum</taxon>
    </lineage>
</organism>
<sequence length="382" mass="41744">MPDQHALLSASGAHRWLNCPPSALAEAGLPDSSSAAAEQGTVAHALAEWKLRHALHQAPSMKPVSNWIDSEMEAHTDDYVAFIQERLREARKTCADPQVLIEQRLDYSYLVPGGFGTGDCVIIAEPALQLIDLKYGQGVLVEAERNPQLMLYALGALAAFDPLYEICEVAVTIFQPRRSNVDTWTVSVTELRAWAEEVVRPTAKQAARGEGCFAAGDWCRFCKLAATCRARAEANLALARLEFAPPAQLSDVEIAEVLTKLPKLKAWASDIEAYALSLAVNQGKTWAGFKLVEGRSIRKYTDENAVAQAAEAAGVSDIFERKLKTITALEKHLGKKRFNELLGTLIVKPPGKPTLVPETDKRPALATVSAAEEFTQIKKTKK</sequence>
<evidence type="ECO:0000313" key="2">
    <source>
        <dbReference type="Proteomes" id="UP001275049"/>
    </source>
</evidence>
<accession>A0ABU5G8Z5</accession>
<reference evidence="1 2" key="1">
    <citation type="submission" date="2023-10" db="EMBL/GenBank/DDBJ databases">
        <title>Whole Genome based description of the genera Actinobaculum and Actinotignum reveals a complex phylogenetic relationship within the species included in the genus Actinotignum.</title>
        <authorList>
            <person name="Jensen C.S."/>
            <person name="Dargis R."/>
            <person name="Kemp M."/>
            <person name="Christensen J.J."/>
        </authorList>
    </citation>
    <scope>NUCLEOTIDE SEQUENCE [LARGE SCALE GENOMIC DNA]</scope>
    <source>
        <strain evidence="1 2">SLA_B974</strain>
    </source>
</reference>
<comment type="caution">
    <text evidence="1">The sequence shown here is derived from an EMBL/GenBank/DDBJ whole genome shotgun (WGS) entry which is preliminary data.</text>
</comment>
<dbReference type="EMBL" id="JAWNGA010000011">
    <property type="protein sequence ID" value="MDY5133409.1"/>
    <property type="molecule type" value="Genomic_DNA"/>
</dbReference>
<gene>
    <name evidence="1" type="ORF">R6G86_06625</name>
</gene>
<dbReference type="InterPro" id="IPR021229">
    <property type="entry name" value="DUF2800"/>
</dbReference>
<name>A0ABU5G8Z5_9ACTO</name>
<proteinExistence type="predicted"/>
<protein>
    <submittedName>
        <fullName evidence="1">DUF2800 domain-containing protein</fullName>
    </submittedName>
</protein>